<dbReference type="Gene3D" id="3.40.250.10">
    <property type="entry name" value="Rhodanese-like domain"/>
    <property type="match status" value="1"/>
</dbReference>
<reference evidence="2 4" key="1">
    <citation type="submission" date="2018-08" db="EMBL/GenBank/DDBJ databases">
        <title>Proposal of Muricauda 72 sp.nov. and Muricauda NH166 sp.nov., isolated from seawater.</title>
        <authorList>
            <person name="Cheng H."/>
            <person name="Wu Y.-H."/>
            <person name="Guo L.-L."/>
            <person name="Xu X.-W."/>
        </authorList>
    </citation>
    <scope>NUCLEOTIDE SEQUENCE [LARGE SCALE GENOMIC DNA]</scope>
    <source>
        <strain evidence="2 4">NH166</strain>
    </source>
</reference>
<dbReference type="PANTHER" id="PTHR45431">
    <property type="entry name" value="RHODANESE-LIKE DOMAIN-CONTAINING PROTEIN 15, CHLOROPLASTIC"/>
    <property type="match status" value="1"/>
</dbReference>
<protein>
    <submittedName>
        <fullName evidence="2">Rhodanese-like domain-containing protein</fullName>
    </submittedName>
</protein>
<evidence type="ECO:0000313" key="2">
    <source>
        <dbReference type="EMBL" id="RIV73226.1"/>
    </source>
</evidence>
<evidence type="ECO:0000313" key="4">
    <source>
        <dbReference type="Proteomes" id="UP000284189"/>
    </source>
</evidence>
<dbReference type="EMBL" id="VNWL01000008">
    <property type="protein sequence ID" value="TXK07039.1"/>
    <property type="molecule type" value="Genomic_DNA"/>
</dbReference>
<dbReference type="SUPFAM" id="SSF52821">
    <property type="entry name" value="Rhodanese/Cell cycle control phosphatase"/>
    <property type="match status" value="1"/>
</dbReference>
<comment type="caution">
    <text evidence="2">The sequence shown here is derived from an EMBL/GenBank/DDBJ whole genome shotgun (WGS) entry which is preliminary data.</text>
</comment>
<gene>
    <name evidence="2" type="ORF">D2U88_03550</name>
    <name evidence="3" type="ORF">FQ019_03530</name>
</gene>
<dbReference type="PANTHER" id="PTHR45431:SF3">
    <property type="entry name" value="RHODANESE-LIKE DOMAIN-CONTAINING PROTEIN 15, CHLOROPLASTIC"/>
    <property type="match status" value="1"/>
</dbReference>
<dbReference type="InterPro" id="IPR036873">
    <property type="entry name" value="Rhodanese-like_dom_sf"/>
</dbReference>
<keyword evidence="5" id="KW-1185">Reference proteome</keyword>
<sequence>MQHIFKKGLFLVFFVGILSCQSQDTTITRVDKEAIKAEVIGKDVQLVDVRTPEEYNAGHIDDAINFDLSNRSAFMKQVETLDKDQPVYVYCLVGSRSAYAAKILRSKGFTKIYDYSGGYNDWMKN</sequence>
<accession>A0A418NB59</accession>
<dbReference type="InterPro" id="IPR052367">
    <property type="entry name" value="Thiosulfate_ST/Rhodanese-like"/>
</dbReference>
<evidence type="ECO:0000259" key="1">
    <source>
        <dbReference type="PROSITE" id="PS50206"/>
    </source>
</evidence>
<reference evidence="3 5" key="2">
    <citation type="submission" date="2019-07" db="EMBL/GenBank/DDBJ databases">
        <title>Draft genome of two Muricauda strains isolated from deep sea.</title>
        <authorList>
            <person name="Sun C."/>
        </authorList>
    </citation>
    <scope>NUCLEOTIDE SEQUENCE [LARGE SCALE GENOMIC DNA]</scope>
    <source>
        <strain evidence="3 5">NH166</strain>
    </source>
</reference>
<feature type="domain" description="Rhodanese" evidence="1">
    <location>
        <begin position="40"/>
        <end position="124"/>
    </location>
</feature>
<proteinExistence type="predicted"/>
<dbReference type="AlphaFoldDB" id="A0A418NB59"/>
<dbReference type="Proteomes" id="UP000321528">
    <property type="component" value="Unassembled WGS sequence"/>
</dbReference>
<name>A0A418NB59_9FLAO</name>
<dbReference type="OrthoDB" id="9808735at2"/>
<evidence type="ECO:0000313" key="5">
    <source>
        <dbReference type="Proteomes" id="UP000321528"/>
    </source>
</evidence>
<dbReference type="Pfam" id="PF00581">
    <property type="entry name" value="Rhodanese"/>
    <property type="match status" value="1"/>
</dbReference>
<evidence type="ECO:0000313" key="3">
    <source>
        <dbReference type="EMBL" id="TXK07039.1"/>
    </source>
</evidence>
<dbReference type="PROSITE" id="PS51257">
    <property type="entry name" value="PROKAR_LIPOPROTEIN"/>
    <property type="match status" value="1"/>
</dbReference>
<dbReference type="EMBL" id="QXFJ01000009">
    <property type="protein sequence ID" value="RIV73226.1"/>
    <property type="molecule type" value="Genomic_DNA"/>
</dbReference>
<dbReference type="CDD" id="cd00158">
    <property type="entry name" value="RHOD"/>
    <property type="match status" value="1"/>
</dbReference>
<dbReference type="RefSeq" id="WP_119638921.1">
    <property type="nucleotide sequence ID" value="NZ_QXFJ01000009.1"/>
</dbReference>
<organism evidence="2 4">
    <name type="scientific">Flagellimonas aequoris</name>
    <dbReference type="NCBI Taxonomy" id="2306997"/>
    <lineage>
        <taxon>Bacteria</taxon>
        <taxon>Pseudomonadati</taxon>
        <taxon>Bacteroidota</taxon>
        <taxon>Flavobacteriia</taxon>
        <taxon>Flavobacteriales</taxon>
        <taxon>Flavobacteriaceae</taxon>
        <taxon>Flagellimonas</taxon>
    </lineage>
</organism>
<dbReference type="Proteomes" id="UP000284189">
    <property type="component" value="Unassembled WGS sequence"/>
</dbReference>
<dbReference type="SMART" id="SM00450">
    <property type="entry name" value="RHOD"/>
    <property type="match status" value="1"/>
</dbReference>
<dbReference type="InterPro" id="IPR001763">
    <property type="entry name" value="Rhodanese-like_dom"/>
</dbReference>
<dbReference type="PROSITE" id="PS50206">
    <property type="entry name" value="RHODANESE_3"/>
    <property type="match status" value="1"/>
</dbReference>